<dbReference type="PATRIC" id="fig|39960.10.peg.961"/>
<feature type="transmembrane region" description="Helical" evidence="1">
    <location>
        <begin position="401"/>
        <end position="421"/>
    </location>
</feature>
<proteinExistence type="predicted"/>
<evidence type="ECO:0000313" key="3">
    <source>
        <dbReference type="Proteomes" id="UP000027866"/>
    </source>
</evidence>
<dbReference type="AlphaFoldDB" id="A0A074MDA8"/>
<dbReference type="PANTHER" id="PTHR34219">
    <property type="entry name" value="IRON-REGULATED INNER MEMBRANE PROTEIN-RELATED"/>
    <property type="match status" value="1"/>
</dbReference>
<dbReference type="InterPro" id="IPR005625">
    <property type="entry name" value="PepSY-ass_TM"/>
</dbReference>
<comment type="caution">
    <text evidence="2">The sequence shown here is derived from an EMBL/GenBank/DDBJ whole genome shotgun (WGS) entry which is preliminary data.</text>
</comment>
<feature type="transmembrane region" description="Helical" evidence="1">
    <location>
        <begin position="458"/>
        <end position="477"/>
    </location>
</feature>
<dbReference type="KEGG" id="elq:Ga0102493_111874"/>
<dbReference type="Pfam" id="PF03929">
    <property type="entry name" value="PepSY_TM"/>
    <property type="match status" value="1"/>
</dbReference>
<feature type="transmembrane region" description="Helical" evidence="1">
    <location>
        <begin position="21"/>
        <end position="43"/>
    </location>
</feature>
<sequence length="498" mass="52321">MNRPQAKNSAIRAARALNAHSLVAVIFGALIYVLAVTGTLSVFNHELQRWEQPGAPEMTRIAPEAAERAALSVFESEAMPSTHLYINLPQEDLPRTVITTDTQAFFARQDGTVAGPESFPWTQFLLDLHYYLHLHSTLGLTVVGSLGALLVMLSISGLLAHPRIFRDAFRFRRGAGRLTMIDLHNRLGVWTIPFHFSNALTGAILGLASVLALGIAAAGFGGDTDAVFDPVFGAEPEAAEGVAEVADIDGPLAFMAREYPDLAVTHFILHDPASAGQHSEIVAEHPDRLIFGDYYTFDASGAYRGNVGISDGTIGQQVTGSVYNVHFGNWGGLPVKLAYLVFGLALCLIVASGMTIYFARKEANGRPAPRLAGAWQGVVWGTPAMLAVTLAASLLGVGGGVLVALFWLGLAGLCAACAASGARAGRRLGQAAALSGLAAGLAIYHFRFAQTALSDAGLPISAALGLACAALAGLLVADRRKPRPAAKDRPAAEAVPAE</sequence>
<organism evidence="2 3">
    <name type="scientific">Erythrobacter litoralis</name>
    <dbReference type="NCBI Taxonomy" id="39960"/>
    <lineage>
        <taxon>Bacteria</taxon>
        <taxon>Pseudomonadati</taxon>
        <taxon>Pseudomonadota</taxon>
        <taxon>Alphaproteobacteria</taxon>
        <taxon>Sphingomonadales</taxon>
        <taxon>Erythrobacteraceae</taxon>
        <taxon>Erythrobacter/Porphyrobacter group</taxon>
        <taxon>Erythrobacter</taxon>
    </lineage>
</organism>
<name>A0A074MDA8_9SPHN</name>
<feature type="transmembrane region" description="Helical" evidence="1">
    <location>
        <begin position="138"/>
        <end position="160"/>
    </location>
</feature>
<dbReference type="PANTHER" id="PTHR34219:SF3">
    <property type="entry name" value="BLL7967 PROTEIN"/>
    <property type="match status" value="1"/>
</dbReference>
<feature type="transmembrane region" description="Helical" evidence="1">
    <location>
        <begin position="199"/>
        <end position="220"/>
    </location>
</feature>
<dbReference type="OrthoDB" id="9776609at2"/>
<feature type="transmembrane region" description="Helical" evidence="1">
    <location>
        <begin position="371"/>
        <end position="395"/>
    </location>
</feature>
<dbReference type="RefSeq" id="WP_069297460.1">
    <property type="nucleotide sequence ID" value="NZ_CP017057.1"/>
</dbReference>
<dbReference type="Proteomes" id="UP000027866">
    <property type="component" value="Unassembled WGS sequence"/>
</dbReference>
<protein>
    <submittedName>
        <fullName evidence="2">Peptidase</fullName>
    </submittedName>
</protein>
<feature type="transmembrane region" description="Helical" evidence="1">
    <location>
        <begin position="337"/>
        <end position="359"/>
    </location>
</feature>
<evidence type="ECO:0000313" key="2">
    <source>
        <dbReference type="EMBL" id="KEO92806.1"/>
    </source>
</evidence>
<gene>
    <name evidence="2" type="ORF">EH32_13510</name>
</gene>
<keyword evidence="1" id="KW-0812">Transmembrane</keyword>
<evidence type="ECO:0000256" key="1">
    <source>
        <dbReference type="SAM" id="Phobius"/>
    </source>
</evidence>
<keyword evidence="3" id="KW-1185">Reference proteome</keyword>
<reference evidence="2 3" key="1">
    <citation type="submission" date="2014-04" db="EMBL/GenBank/DDBJ databases">
        <title>A comprehensive comparison of genomes of Erythrobacter spp. Strains.</title>
        <authorList>
            <person name="Zheng Q."/>
        </authorList>
    </citation>
    <scope>NUCLEOTIDE SEQUENCE [LARGE SCALE GENOMIC DNA]</scope>
    <source>
        <strain evidence="2 3">DSM 8509</strain>
    </source>
</reference>
<accession>A0A074MDA8</accession>
<feature type="transmembrane region" description="Helical" evidence="1">
    <location>
        <begin position="428"/>
        <end position="446"/>
    </location>
</feature>
<keyword evidence="1" id="KW-0472">Membrane</keyword>
<keyword evidence="1" id="KW-1133">Transmembrane helix</keyword>
<dbReference type="EMBL" id="JMIX01000008">
    <property type="protein sequence ID" value="KEO92806.1"/>
    <property type="molecule type" value="Genomic_DNA"/>
</dbReference>